<evidence type="ECO:0000313" key="3">
    <source>
        <dbReference type="Proteomes" id="UP000076947"/>
    </source>
</evidence>
<dbReference type="InterPro" id="IPR036291">
    <property type="entry name" value="NAD(P)-bd_dom_sf"/>
</dbReference>
<dbReference type="Proteomes" id="UP000076947">
    <property type="component" value="Unassembled WGS sequence"/>
</dbReference>
<dbReference type="SUPFAM" id="SSF51735">
    <property type="entry name" value="NAD(P)-binding Rossmann-fold domains"/>
    <property type="match status" value="1"/>
</dbReference>
<proteinExistence type="predicted"/>
<dbReference type="RefSeq" id="WP_066840609.1">
    <property type="nucleotide sequence ID" value="NZ_CP132192.1"/>
</dbReference>
<evidence type="ECO:0000313" key="4">
    <source>
        <dbReference type="Proteomes" id="UP000544551"/>
    </source>
</evidence>
<evidence type="ECO:0000313" key="1">
    <source>
        <dbReference type="EMBL" id="NME90376.1"/>
    </source>
</evidence>
<evidence type="ECO:0008006" key="5">
    <source>
        <dbReference type="Google" id="ProtNLM"/>
    </source>
</evidence>
<evidence type="ECO:0000313" key="2">
    <source>
        <dbReference type="EMBL" id="OAH25750.1"/>
    </source>
</evidence>
<gene>
    <name evidence="2" type="ORF">AYJ05_10110</name>
    <name evidence="1" type="ORF">HF853_11995</name>
</gene>
<name>A0A177IA97_9CORY</name>
<reference evidence="3" key="2">
    <citation type="submission" date="2016-02" db="EMBL/GenBank/DDBJ databases">
        <authorList>
            <person name="Kaur G."/>
            <person name="Nair G.R."/>
            <person name="Mayilraj S."/>
        </authorList>
    </citation>
    <scope>NUCLEOTIDE SEQUENCE [LARGE SCALE GENOMIC DNA]</scope>
    <source>
        <strain evidence="3">GA-15</strain>
    </source>
</reference>
<keyword evidence="3" id="KW-1185">Reference proteome</keyword>
<dbReference type="Proteomes" id="UP000544551">
    <property type="component" value="Unassembled WGS sequence"/>
</dbReference>
<organism evidence="2 3">
    <name type="scientific">Corynebacterium stationis</name>
    <dbReference type="NCBI Taxonomy" id="1705"/>
    <lineage>
        <taxon>Bacteria</taxon>
        <taxon>Bacillati</taxon>
        <taxon>Actinomycetota</taxon>
        <taxon>Actinomycetes</taxon>
        <taxon>Mycobacteriales</taxon>
        <taxon>Corynebacteriaceae</taxon>
        <taxon>Corynebacterium</taxon>
    </lineage>
</organism>
<dbReference type="OrthoDB" id="9801817at2"/>
<dbReference type="EMBL" id="LSTQ01000025">
    <property type="protein sequence ID" value="OAH25750.1"/>
    <property type="molecule type" value="Genomic_DNA"/>
</dbReference>
<sequence length="95" mass="10479">MAKEYGEQAYQNLGIIGTHWHDLLDSGNLPAGRVEEIADVATGTVPARRNDEEIILYSAGGMPVEDVAWATDIYRRAVEQQIGTPLNLWRSPVLS</sequence>
<reference evidence="1 4" key="3">
    <citation type="submission" date="2020-04" db="EMBL/GenBank/DDBJ databases">
        <authorList>
            <person name="Hitch T.C.A."/>
            <person name="Wylensek D."/>
            <person name="Clavel T."/>
        </authorList>
    </citation>
    <scope>NUCLEOTIDE SEQUENCE [LARGE SCALE GENOMIC DNA]</scope>
    <source>
        <strain evidence="1 4">BL-383-APC-3D</strain>
    </source>
</reference>
<dbReference type="EMBL" id="JABAFZ010000011">
    <property type="protein sequence ID" value="NME90376.1"/>
    <property type="molecule type" value="Genomic_DNA"/>
</dbReference>
<accession>A0A177IA97</accession>
<dbReference type="AlphaFoldDB" id="A0A177IA97"/>
<protein>
    <recommendedName>
        <fullName evidence="5">Ornithine cyclodeaminase</fullName>
    </recommendedName>
</protein>
<reference evidence="2" key="1">
    <citation type="submission" date="2016-02" db="EMBL/GenBank/DDBJ databases">
        <authorList>
            <person name="Wen L."/>
            <person name="He K."/>
            <person name="Yang H."/>
        </authorList>
    </citation>
    <scope>NUCLEOTIDE SEQUENCE [LARGE SCALE GENOMIC DNA]</scope>
    <source>
        <strain evidence="2">GA-15</strain>
    </source>
</reference>
<dbReference type="Pfam" id="PF02423">
    <property type="entry name" value="OCD_Mu_crystall"/>
    <property type="match status" value="1"/>
</dbReference>
<dbReference type="InterPro" id="IPR003462">
    <property type="entry name" value="ODC_Mu_crystall"/>
</dbReference>
<comment type="caution">
    <text evidence="2">The sequence shown here is derived from an EMBL/GenBank/DDBJ whole genome shotgun (WGS) entry which is preliminary data.</text>
</comment>